<comment type="similarity">
    <text evidence="3 10">Belongs to the SHMT family.</text>
</comment>
<evidence type="ECO:0000256" key="8">
    <source>
        <dbReference type="ARBA" id="ARBA00022898"/>
    </source>
</evidence>
<evidence type="ECO:0000256" key="5">
    <source>
        <dbReference type="ARBA" id="ARBA00022490"/>
    </source>
</evidence>
<dbReference type="EMBL" id="QQZY01000002">
    <property type="protein sequence ID" value="RDI75394.1"/>
    <property type="molecule type" value="Genomic_DNA"/>
</dbReference>
<dbReference type="Gene3D" id="3.40.640.10">
    <property type="entry name" value="Type I PLP-dependent aspartate aminotransferase-like (Major domain)"/>
    <property type="match status" value="1"/>
</dbReference>
<keyword evidence="6 10" id="KW-0554">One-carbon metabolism</keyword>
<comment type="caution">
    <text evidence="13">The sequence shown here is derived from an EMBL/GenBank/DDBJ whole genome shotgun (WGS) entry which is preliminary data.</text>
</comment>
<organism evidence="13 14">
    <name type="scientific">Gaiella occulta</name>
    <dbReference type="NCBI Taxonomy" id="1002870"/>
    <lineage>
        <taxon>Bacteria</taxon>
        <taxon>Bacillati</taxon>
        <taxon>Actinomycetota</taxon>
        <taxon>Thermoleophilia</taxon>
        <taxon>Gaiellales</taxon>
        <taxon>Gaiellaceae</taxon>
        <taxon>Gaiella</taxon>
    </lineage>
</organism>
<dbReference type="InterPro" id="IPR015422">
    <property type="entry name" value="PyrdxlP-dep_Trfase_small"/>
</dbReference>
<name>A0A7M2Z052_9ACTN</name>
<dbReference type="NCBIfam" id="NF000586">
    <property type="entry name" value="PRK00011.1"/>
    <property type="match status" value="1"/>
</dbReference>
<comment type="catalytic activity">
    <reaction evidence="10">
        <text>(6R)-5,10-methylene-5,6,7,8-tetrahydrofolate + glycine + H2O = (6S)-5,6,7,8-tetrahydrofolate + L-serine</text>
        <dbReference type="Rhea" id="RHEA:15481"/>
        <dbReference type="ChEBI" id="CHEBI:15377"/>
        <dbReference type="ChEBI" id="CHEBI:15636"/>
        <dbReference type="ChEBI" id="CHEBI:33384"/>
        <dbReference type="ChEBI" id="CHEBI:57305"/>
        <dbReference type="ChEBI" id="CHEBI:57453"/>
        <dbReference type="EC" id="2.1.2.1"/>
    </reaction>
</comment>
<dbReference type="FunFam" id="3.40.640.10:FF:000001">
    <property type="entry name" value="Serine hydroxymethyltransferase"/>
    <property type="match status" value="1"/>
</dbReference>
<evidence type="ECO:0000313" key="13">
    <source>
        <dbReference type="EMBL" id="RDI75394.1"/>
    </source>
</evidence>
<dbReference type="Gene3D" id="3.90.1150.10">
    <property type="entry name" value="Aspartate Aminotransferase, domain 1"/>
    <property type="match status" value="1"/>
</dbReference>
<dbReference type="GO" id="GO:0035999">
    <property type="term" value="P:tetrahydrofolate interconversion"/>
    <property type="evidence" value="ECO:0007669"/>
    <property type="project" value="UniProtKB-UniRule"/>
</dbReference>
<dbReference type="GO" id="GO:0042803">
    <property type="term" value="F:protein homodimerization activity"/>
    <property type="evidence" value="ECO:0007669"/>
    <property type="project" value="UniProtKB-ARBA"/>
</dbReference>
<dbReference type="InterPro" id="IPR039429">
    <property type="entry name" value="SHMT-like_dom"/>
</dbReference>
<proteinExistence type="inferred from homology"/>
<comment type="pathway">
    <text evidence="10">One-carbon metabolism; tetrahydrofolate interconversion.</text>
</comment>
<feature type="binding site" evidence="10">
    <location>
        <begin position="133"/>
        <end position="135"/>
    </location>
    <ligand>
        <name>(6S)-5,6,7,8-tetrahydrofolate</name>
        <dbReference type="ChEBI" id="CHEBI:57453"/>
    </ligand>
</feature>
<dbReference type="OrthoDB" id="9803846at2"/>
<evidence type="ECO:0000256" key="1">
    <source>
        <dbReference type="ARBA" id="ARBA00001933"/>
    </source>
</evidence>
<dbReference type="GO" id="GO:0030170">
    <property type="term" value="F:pyridoxal phosphate binding"/>
    <property type="evidence" value="ECO:0007669"/>
    <property type="project" value="UniProtKB-UniRule"/>
</dbReference>
<accession>A0A7M2Z052</accession>
<keyword evidence="10" id="KW-0028">Amino-acid biosynthesis</keyword>
<dbReference type="PIRSF" id="PIRSF000412">
    <property type="entry name" value="SHMT"/>
    <property type="match status" value="1"/>
</dbReference>
<dbReference type="GO" id="GO:0004372">
    <property type="term" value="F:glycine hydroxymethyltransferase activity"/>
    <property type="evidence" value="ECO:0007669"/>
    <property type="project" value="UniProtKB-UniRule"/>
</dbReference>
<comment type="cofactor">
    <cofactor evidence="1 10 11">
        <name>pyridoxal 5'-phosphate</name>
        <dbReference type="ChEBI" id="CHEBI:597326"/>
    </cofactor>
</comment>
<evidence type="ECO:0000256" key="7">
    <source>
        <dbReference type="ARBA" id="ARBA00022679"/>
    </source>
</evidence>
<evidence type="ECO:0000256" key="2">
    <source>
        <dbReference type="ARBA" id="ARBA00004496"/>
    </source>
</evidence>
<evidence type="ECO:0000256" key="6">
    <source>
        <dbReference type="ARBA" id="ARBA00022563"/>
    </source>
</evidence>
<reference evidence="13 14" key="1">
    <citation type="submission" date="2018-07" db="EMBL/GenBank/DDBJ databases">
        <title>High-quality-draft genome sequence of Gaiella occulta.</title>
        <authorList>
            <person name="Severino R."/>
            <person name="Froufe H.J.C."/>
            <person name="Rainey F.A."/>
            <person name="Barroso C."/>
            <person name="Albuquerque L."/>
            <person name="Lobo-Da-Cunha A."/>
            <person name="Da Costa M.S."/>
            <person name="Egas C."/>
        </authorList>
    </citation>
    <scope>NUCLEOTIDE SEQUENCE [LARGE SCALE GENOMIC DNA]</scope>
    <source>
        <strain evidence="13 14">F2-233</strain>
    </source>
</reference>
<sequence>MAIAADTFERLCSAGLAEADPEVAALLGRELERQRGQIELIASENFTWPAVLEAVGSVVTNKYAEGYPGKRYYGGCEVVDEIEQLAIDRAKELFRAEHANVQPHAGAQANMAVYLGLLQPGDTVLSLRLDHGGHLTHGLKVNFSGRLYTIVHYGVSRETSLVDYDEVLALAREHRPRLILCGGSAYPRTVETWEFRKIADEVGALLWCDMAHFAGLVAAGLHPNPVDDCDVVTSTTHKTLAGPRSGFVLCREEHAQAIDRAVFPGLQGGPLEHVIAAKATCFRFAASDAFRAYQSQVRANADALADELMSGGLDVLTGGTDTHVLQLDLRGTEWTGKDAEERLHEVKLTVNRNTVPYDERPPTIASGIRIGTPAATMRGFDEEDFREVGRIIVGALADGAGAVDIAALAARSVALCERRPLYPGRAAFPAFGGGSG</sequence>
<evidence type="ECO:0000256" key="4">
    <source>
        <dbReference type="ARBA" id="ARBA00011738"/>
    </source>
</evidence>
<gene>
    <name evidence="10" type="primary">glyA</name>
    <name evidence="13" type="ORF">Gocc_1192</name>
</gene>
<feature type="binding site" evidence="10">
    <location>
        <position position="129"/>
    </location>
    <ligand>
        <name>(6S)-5,6,7,8-tetrahydrofolate</name>
        <dbReference type="ChEBI" id="CHEBI:57453"/>
    </ligand>
</feature>
<evidence type="ECO:0000256" key="10">
    <source>
        <dbReference type="HAMAP-Rule" id="MF_00051"/>
    </source>
</evidence>
<dbReference type="InterPro" id="IPR019798">
    <property type="entry name" value="Ser_HO-MeTrfase_PLP_BS"/>
</dbReference>
<evidence type="ECO:0000313" key="14">
    <source>
        <dbReference type="Proteomes" id="UP000254134"/>
    </source>
</evidence>
<evidence type="ECO:0000256" key="3">
    <source>
        <dbReference type="ARBA" id="ARBA00006376"/>
    </source>
</evidence>
<dbReference type="InterPro" id="IPR015421">
    <property type="entry name" value="PyrdxlP-dep_Trfase_major"/>
</dbReference>
<evidence type="ECO:0000256" key="11">
    <source>
        <dbReference type="PIRSR" id="PIRSR000412-50"/>
    </source>
</evidence>
<dbReference type="PANTHER" id="PTHR11680:SF35">
    <property type="entry name" value="SERINE HYDROXYMETHYLTRANSFERASE 1"/>
    <property type="match status" value="1"/>
</dbReference>
<feature type="domain" description="Serine hydroxymethyltransferase-like" evidence="12">
    <location>
        <begin position="16"/>
        <end position="392"/>
    </location>
</feature>
<feature type="site" description="Plays an important role in substrate specificity" evidence="10">
    <location>
        <position position="237"/>
    </location>
</feature>
<dbReference type="UniPathway" id="UPA00193"/>
<dbReference type="InterPro" id="IPR001085">
    <property type="entry name" value="Ser_HO-MeTrfase"/>
</dbReference>
<feature type="binding site" evidence="10">
    <location>
        <position position="252"/>
    </location>
    <ligand>
        <name>(6S)-5,6,7,8-tetrahydrofolate</name>
        <dbReference type="ChEBI" id="CHEBI:57453"/>
    </ligand>
</feature>
<dbReference type="PROSITE" id="PS00096">
    <property type="entry name" value="SHMT"/>
    <property type="match status" value="1"/>
</dbReference>
<keyword evidence="5 10" id="KW-0963">Cytoplasm</keyword>
<dbReference type="InterPro" id="IPR049943">
    <property type="entry name" value="Ser_HO-MeTrfase-like"/>
</dbReference>
<dbReference type="UniPathway" id="UPA00288">
    <property type="reaction ID" value="UER01023"/>
</dbReference>
<dbReference type="AlphaFoldDB" id="A0A7M2Z052"/>
<keyword evidence="13" id="KW-0489">Methyltransferase</keyword>
<dbReference type="RefSeq" id="WP_114795603.1">
    <property type="nucleotide sequence ID" value="NZ_QQZY01000002.1"/>
</dbReference>
<dbReference type="Pfam" id="PF00464">
    <property type="entry name" value="SHMT"/>
    <property type="match status" value="1"/>
</dbReference>
<dbReference type="Proteomes" id="UP000254134">
    <property type="component" value="Unassembled WGS sequence"/>
</dbReference>
<feature type="modified residue" description="N6-(pyridoxal phosphate)lysine" evidence="10 11">
    <location>
        <position position="238"/>
    </location>
</feature>
<dbReference type="InterPro" id="IPR015424">
    <property type="entry name" value="PyrdxlP-dep_Trfase"/>
</dbReference>
<evidence type="ECO:0000259" key="12">
    <source>
        <dbReference type="Pfam" id="PF00464"/>
    </source>
</evidence>
<dbReference type="CDD" id="cd00378">
    <property type="entry name" value="SHMT"/>
    <property type="match status" value="1"/>
</dbReference>
<keyword evidence="14" id="KW-1185">Reference proteome</keyword>
<reference evidence="14" key="2">
    <citation type="journal article" date="2019" name="MicrobiologyOpen">
        <title>High-quality draft genome sequence of Gaiella occulta isolated from a 150 meter deep mineral water borehole and comparison with the genome sequences of other deep-branching lineages of the phylum Actinobacteria.</title>
        <authorList>
            <person name="Severino R."/>
            <person name="Froufe H.J.C."/>
            <person name="Barroso C."/>
            <person name="Albuquerque L."/>
            <person name="Lobo-da-Cunha A."/>
            <person name="da Costa M.S."/>
            <person name="Egas C."/>
        </authorList>
    </citation>
    <scope>NUCLEOTIDE SEQUENCE [LARGE SCALE GENOMIC DNA]</scope>
    <source>
        <strain evidence="14">F2-233</strain>
    </source>
</reference>
<comment type="caution">
    <text evidence="10">Lacks conserved residue(s) required for the propagation of feature annotation.</text>
</comment>
<dbReference type="HAMAP" id="MF_00051">
    <property type="entry name" value="SHMT"/>
    <property type="match status" value="1"/>
</dbReference>
<dbReference type="SUPFAM" id="SSF53383">
    <property type="entry name" value="PLP-dependent transferases"/>
    <property type="match status" value="1"/>
</dbReference>
<dbReference type="PANTHER" id="PTHR11680">
    <property type="entry name" value="SERINE HYDROXYMETHYLTRANSFERASE"/>
    <property type="match status" value="1"/>
</dbReference>
<comment type="subcellular location">
    <subcellularLocation>
        <location evidence="2 10">Cytoplasm</location>
    </subcellularLocation>
</comment>
<keyword evidence="8 10" id="KW-0663">Pyridoxal phosphate</keyword>
<evidence type="ECO:0000256" key="9">
    <source>
        <dbReference type="ARBA" id="ARBA00054606"/>
    </source>
</evidence>
<dbReference type="EC" id="2.1.2.1" evidence="10"/>
<comment type="pathway">
    <text evidence="10">Amino-acid biosynthesis; glycine biosynthesis; glycine from L-serine: step 1/1.</text>
</comment>
<keyword evidence="7 10" id="KW-0808">Transferase</keyword>
<protein>
    <recommendedName>
        <fullName evidence="10">Serine hydroxymethyltransferase</fullName>
        <shortName evidence="10">SHMT</shortName>
        <shortName evidence="10">Serine methylase</shortName>
        <ecNumber evidence="10">2.1.2.1</ecNumber>
    </recommendedName>
</protein>
<dbReference type="GO" id="GO:0032259">
    <property type="term" value="P:methylation"/>
    <property type="evidence" value="ECO:0007669"/>
    <property type="project" value="UniProtKB-KW"/>
</dbReference>
<comment type="function">
    <text evidence="9">Catalyzes the reversible interconversion of serine and glycine with tetrahydrofolate (THF) serving as the one-carbon carrier. This reaction serves as the major source of one-carbon groups required for the biosynthesis of purines, thymidylate, methionine, and other important biomolecules. Also exhibits THF-independent aldolase activity toward beta-hydroxyamino acids, producing glycine and aldehydes, via a retro-aldol mechanism. Thus, is able to catalyze the cleavage of L-allo-threonine.</text>
</comment>
<dbReference type="GO" id="GO:0005829">
    <property type="term" value="C:cytosol"/>
    <property type="evidence" value="ECO:0007669"/>
    <property type="project" value="TreeGrafter"/>
</dbReference>
<dbReference type="GO" id="GO:0008168">
    <property type="term" value="F:methyltransferase activity"/>
    <property type="evidence" value="ECO:0007669"/>
    <property type="project" value="UniProtKB-KW"/>
</dbReference>
<dbReference type="GO" id="GO:0019264">
    <property type="term" value="P:glycine biosynthetic process from serine"/>
    <property type="evidence" value="ECO:0007669"/>
    <property type="project" value="UniProtKB-UniRule"/>
</dbReference>
<comment type="subunit">
    <text evidence="4 10">Homodimer.</text>
</comment>